<dbReference type="SUPFAM" id="SSF88946">
    <property type="entry name" value="Sigma2 domain of RNA polymerase sigma factors"/>
    <property type="match status" value="1"/>
</dbReference>
<proteinExistence type="predicted"/>
<dbReference type="Gene3D" id="1.10.1740.10">
    <property type="match status" value="1"/>
</dbReference>
<dbReference type="RefSeq" id="WP_172632424.1">
    <property type="nucleotide sequence ID" value="NZ_BIXY01000109.1"/>
</dbReference>
<protein>
    <submittedName>
        <fullName evidence="1">Uncharacterized protein</fullName>
    </submittedName>
</protein>
<organism evidence="1 2">
    <name type="scientific">Dictyobacter arantiisoli</name>
    <dbReference type="NCBI Taxonomy" id="2014874"/>
    <lineage>
        <taxon>Bacteria</taxon>
        <taxon>Bacillati</taxon>
        <taxon>Chloroflexota</taxon>
        <taxon>Ktedonobacteria</taxon>
        <taxon>Ktedonobacterales</taxon>
        <taxon>Dictyobacteraceae</taxon>
        <taxon>Dictyobacter</taxon>
    </lineage>
</organism>
<gene>
    <name evidence="1" type="ORF">KDI_49610</name>
</gene>
<evidence type="ECO:0000313" key="2">
    <source>
        <dbReference type="Proteomes" id="UP000322530"/>
    </source>
</evidence>
<dbReference type="EMBL" id="BIXY01000109">
    <property type="protein sequence ID" value="GCF11397.1"/>
    <property type="molecule type" value="Genomic_DNA"/>
</dbReference>
<evidence type="ECO:0000313" key="1">
    <source>
        <dbReference type="EMBL" id="GCF11397.1"/>
    </source>
</evidence>
<name>A0A5A5TJ05_9CHLR</name>
<accession>A0A5A5TJ05</accession>
<dbReference type="GO" id="GO:0003700">
    <property type="term" value="F:DNA-binding transcription factor activity"/>
    <property type="evidence" value="ECO:0007669"/>
    <property type="project" value="InterPro"/>
</dbReference>
<reference evidence="1 2" key="1">
    <citation type="submission" date="2019-01" db="EMBL/GenBank/DDBJ databases">
        <title>Draft genome sequence of Dictyobacter sp. Uno17.</title>
        <authorList>
            <person name="Wang C.M."/>
            <person name="Zheng Y."/>
            <person name="Sakai Y."/>
            <person name="Abe K."/>
            <person name="Yokota A."/>
            <person name="Yabe S."/>
        </authorList>
    </citation>
    <scope>NUCLEOTIDE SEQUENCE [LARGE SCALE GENOMIC DNA]</scope>
    <source>
        <strain evidence="1 2">Uno17</strain>
    </source>
</reference>
<dbReference type="InterPro" id="IPR013325">
    <property type="entry name" value="RNA_pol_sigma_r2"/>
</dbReference>
<dbReference type="AlphaFoldDB" id="A0A5A5TJ05"/>
<keyword evidence="2" id="KW-1185">Reference proteome</keyword>
<dbReference type="Proteomes" id="UP000322530">
    <property type="component" value="Unassembled WGS sequence"/>
</dbReference>
<sequence>MNESQFPQPSPEQLEGFQEGDPLAINEVVELVLASLLRWAWKSYPQLSRDDVQDVVHQVLTEICRNNKRYDASQVVFTTYVIRLLKLRLTDLYVQQQKIEQHEESGLDAYEKMLALPYNDTELADKDTRLARSDFFQQVEEHLNPVEQELLQLMKQGLTRTSDIAPVLARYGPIRDAESDAKNAKARLLRKLSFIRRSLEYTMEDLL</sequence>
<comment type="caution">
    <text evidence="1">The sequence shown here is derived from an EMBL/GenBank/DDBJ whole genome shotgun (WGS) entry which is preliminary data.</text>
</comment>
<dbReference type="GO" id="GO:0006352">
    <property type="term" value="P:DNA-templated transcription initiation"/>
    <property type="evidence" value="ECO:0007669"/>
    <property type="project" value="InterPro"/>
</dbReference>